<comment type="caution">
    <text evidence="3">The sequence shown here is derived from an EMBL/GenBank/DDBJ whole genome shotgun (WGS) entry which is preliminary data.</text>
</comment>
<evidence type="ECO:0000313" key="3">
    <source>
        <dbReference type="EMBL" id="SHK02154.1"/>
    </source>
</evidence>
<name>A0A1M6P2M6_9FLAO</name>
<evidence type="ECO:0000259" key="1">
    <source>
        <dbReference type="Pfam" id="PF08885"/>
    </source>
</evidence>
<dbReference type="InterPro" id="IPR014982">
    <property type="entry name" value="GSCFA"/>
</dbReference>
<accession>A0A1M6P2M6</accession>
<dbReference type="EMBL" id="FRAT01000001">
    <property type="protein sequence ID" value="SHK02154.1"/>
    <property type="molecule type" value="Genomic_DNA"/>
</dbReference>
<dbReference type="Pfam" id="PF08885">
    <property type="entry name" value="GSCFA"/>
    <property type="match status" value="1"/>
</dbReference>
<dbReference type="EMBL" id="FOKU01000001">
    <property type="protein sequence ID" value="SFB66282.1"/>
    <property type="molecule type" value="Genomic_DNA"/>
</dbReference>
<dbReference type="Proteomes" id="UP000184031">
    <property type="component" value="Unassembled WGS sequence"/>
</dbReference>
<protein>
    <submittedName>
        <fullName evidence="3">GSCFA family protein</fullName>
    </submittedName>
</protein>
<reference evidence="3 4" key="1">
    <citation type="submission" date="2016-11" db="EMBL/GenBank/DDBJ databases">
        <authorList>
            <person name="Varghese N."/>
            <person name="Submissions S."/>
        </authorList>
    </citation>
    <scope>NUCLEOTIDE SEQUENCE [LARGE SCALE GENOMIC DNA]</scope>
    <source>
        <strain evidence="3 4">CGMCC 1.12174</strain>
        <strain evidence="2 5">DSM 26351</strain>
    </source>
</reference>
<evidence type="ECO:0000313" key="5">
    <source>
        <dbReference type="Proteomes" id="UP000198940"/>
    </source>
</evidence>
<evidence type="ECO:0000313" key="2">
    <source>
        <dbReference type="EMBL" id="SFB66282.1"/>
    </source>
</evidence>
<dbReference type="SUPFAM" id="SSF52266">
    <property type="entry name" value="SGNH hydrolase"/>
    <property type="match status" value="1"/>
</dbReference>
<dbReference type="GO" id="GO:0016788">
    <property type="term" value="F:hydrolase activity, acting on ester bonds"/>
    <property type="evidence" value="ECO:0007669"/>
    <property type="project" value="UniProtKB-ARBA"/>
</dbReference>
<dbReference type="InterPro" id="IPR036514">
    <property type="entry name" value="SGNH_hydro_sf"/>
</dbReference>
<keyword evidence="5" id="KW-1185">Reference proteome</keyword>
<organism evidence="3 4">
    <name type="scientific">Flagellimonas taeanensis</name>
    <dbReference type="NCBI Taxonomy" id="1005926"/>
    <lineage>
        <taxon>Bacteria</taxon>
        <taxon>Pseudomonadati</taxon>
        <taxon>Bacteroidota</taxon>
        <taxon>Flavobacteriia</taxon>
        <taxon>Flavobacteriales</taxon>
        <taxon>Flavobacteriaceae</taxon>
        <taxon>Flagellimonas</taxon>
    </lineage>
</organism>
<dbReference type="Gene3D" id="3.40.50.1110">
    <property type="entry name" value="SGNH hydrolase"/>
    <property type="match status" value="1"/>
</dbReference>
<dbReference type="STRING" id="1055723.SAMN05216293_0009"/>
<dbReference type="AlphaFoldDB" id="A0A1M6P2M6"/>
<dbReference type="Proteomes" id="UP000198940">
    <property type="component" value="Unassembled WGS sequence"/>
</dbReference>
<sequence length="319" mass="37047">MELQTKVPIQPVDDPIGYQGKVLLLGSCFVENMGNKLEYFQFPQYQNPFGVLFQPLALENLVKRALDGSFYQPDEVFCQEGIWRCFDAHSEVRSDDQKTLVELLNQRLRLTRQWVESASHIIITLGMAWVYEHIASQKIVANCHKVPQREFTKNLLSVDTIQSSLENLVSLIGNANPKAKLIFTISPVRHLKDGFMENQQSKSHLITALHQIVSSRAQSRGVFYFPAYEIMMDELRDYRFYAEDMVHPNALAVDYIWEKFKTVWISSEAYPIMDEVESVRKGLQHRPFNPGSVAHQKFKTSLRAKITYLQERYPFMKFE</sequence>
<dbReference type="RefSeq" id="WP_072875580.1">
    <property type="nucleotide sequence ID" value="NZ_FOKU01000001.1"/>
</dbReference>
<gene>
    <name evidence="2" type="ORF">SAMN04487891_1019</name>
    <name evidence="3" type="ORF">SAMN05216293_0009</name>
</gene>
<proteinExistence type="predicted"/>
<dbReference type="OrthoDB" id="9807687at2"/>
<feature type="domain" description="GSCFA" evidence="1">
    <location>
        <begin position="21"/>
        <end position="260"/>
    </location>
</feature>
<evidence type="ECO:0000313" key="4">
    <source>
        <dbReference type="Proteomes" id="UP000184031"/>
    </source>
</evidence>